<keyword evidence="7 9" id="KW-0413">Isomerase</keyword>
<comment type="catalytic activity">
    <reaction evidence="1 9">
        <text>[protein]-peptidylproline (omega=180) = [protein]-peptidylproline (omega=0)</text>
        <dbReference type="Rhea" id="RHEA:16237"/>
        <dbReference type="Rhea" id="RHEA-COMP:10747"/>
        <dbReference type="Rhea" id="RHEA-COMP:10748"/>
        <dbReference type="ChEBI" id="CHEBI:83833"/>
        <dbReference type="ChEBI" id="CHEBI:83834"/>
        <dbReference type="EC" id="5.2.1.8"/>
    </reaction>
</comment>
<evidence type="ECO:0000256" key="2">
    <source>
        <dbReference type="ARBA" id="ARBA00005464"/>
    </source>
</evidence>
<feature type="domain" description="Trigger factor ribosome-binding bacterial" evidence="11">
    <location>
        <begin position="5"/>
        <end position="140"/>
    </location>
</feature>
<evidence type="ECO:0000256" key="3">
    <source>
        <dbReference type="ARBA" id="ARBA00013194"/>
    </source>
</evidence>
<evidence type="ECO:0000259" key="12">
    <source>
        <dbReference type="Pfam" id="PF05698"/>
    </source>
</evidence>
<reference evidence="14" key="1">
    <citation type="journal article" date="2019" name="Int. J. Syst. Evol. Microbiol.">
        <title>The Global Catalogue of Microorganisms (GCM) 10K type strain sequencing project: providing services to taxonomists for standard genome sequencing and annotation.</title>
        <authorList>
            <consortium name="The Broad Institute Genomics Platform"/>
            <consortium name="The Broad Institute Genome Sequencing Center for Infectious Disease"/>
            <person name="Wu L."/>
            <person name="Ma J."/>
        </authorList>
    </citation>
    <scope>NUCLEOTIDE SEQUENCE [LARGE SCALE GENOMIC DNA]</scope>
    <source>
        <strain evidence="14">JCM 14370</strain>
    </source>
</reference>
<dbReference type="InterPro" id="IPR027304">
    <property type="entry name" value="Trigger_fact/SurA_dom_sf"/>
</dbReference>
<keyword evidence="14" id="KW-1185">Reference proteome</keyword>
<keyword evidence="6 9" id="KW-0143">Chaperone</keyword>
<dbReference type="SUPFAM" id="SSF54534">
    <property type="entry name" value="FKBP-like"/>
    <property type="match status" value="1"/>
</dbReference>
<feature type="compositionally biased region" description="Acidic residues" evidence="10">
    <location>
        <begin position="430"/>
        <end position="444"/>
    </location>
</feature>
<evidence type="ECO:0000313" key="14">
    <source>
        <dbReference type="Proteomes" id="UP000632222"/>
    </source>
</evidence>
<dbReference type="InterPro" id="IPR008881">
    <property type="entry name" value="Trigger_fac_ribosome-bd_bac"/>
</dbReference>
<dbReference type="SUPFAM" id="SSF102735">
    <property type="entry name" value="Trigger factor ribosome-binding domain"/>
    <property type="match status" value="1"/>
</dbReference>
<sequence length="458" mass="51007">MAELIKNEGNQVEFKVTVSAKEVNTAYNAVIGSLTKQVKVPGFRPGKAPKTVVIKRVGQDYVDNEVRDQLLQNHYPKALQELKLAIVDAEIHPEDLTEGQDFNFTVKAEKYPEVKLPEWRSFELASAAPEITDEIVVKTLGDLAERNATFESVERPSAEGDMLIIEEQGEEGGSYPVYLDTAEEHIKTALLGKKAGEEVTIETPEVDHGDHKHEAQSVQVKIKEIKKKNLPELNDEFAKTFKFDTLELLREAIGRDLATRAEQEGKLAQREEFAQKLADGMEVNVPSALVKRRKETMLSEIKSDLQRQGVKFEEYEKFMTEQGKFDDFVADLEKNAMERVRRELALEQLVEDLNIDLTRDELNGSLVAFAQQNRTTVQELLNQLGSSGLEGFKASVRRDKAVAQAIANFEKAAPVAEAAPAQEEASAEAAQEEAQPETAQEEAQPETAETAEAPASEE</sequence>
<evidence type="ECO:0000259" key="11">
    <source>
        <dbReference type="Pfam" id="PF05697"/>
    </source>
</evidence>
<dbReference type="InterPro" id="IPR046357">
    <property type="entry name" value="PPIase_dom_sf"/>
</dbReference>
<dbReference type="InterPro" id="IPR008880">
    <property type="entry name" value="Trigger_fac_C"/>
</dbReference>
<evidence type="ECO:0000256" key="8">
    <source>
        <dbReference type="ARBA" id="ARBA00029986"/>
    </source>
</evidence>
<protein>
    <recommendedName>
        <fullName evidence="4 9">Trigger factor</fullName>
        <shortName evidence="9">TF</shortName>
        <ecNumber evidence="3 9">5.2.1.8</ecNumber>
    </recommendedName>
    <alternativeName>
        <fullName evidence="8 9">PPIase</fullName>
    </alternativeName>
</protein>
<dbReference type="NCBIfam" id="TIGR00115">
    <property type="entry name" value="tig"/>
    <property type="match status" value="1"/>
</dbReference>
<dbReference type="HAMAP" id="MF_00303">
    <property type="entry name" value="Trigger_factor_Tig"/>
    <property type="match status" value="1"/>
</dbReference>
<comment type="function">
    <text evidence="9">Involved in protein export. Acts as a chaperone by maintaining the newly synthesized protein in an open conformation. Functions as a peptidyl-prolyl cis-trans isomerase.</text>
</comment>
<dbReference type="PANTHER" id="PTHR30560:SF3">
    <property type="entry name" value="TRIGGER FACTOR-LIKE PROTEIN TIG, CHLOROPLASTIC"/>
    <property type="match status" value="1"/>
</dbReference>
<keyword evidence="5 9" id="KW-0697">Rotamase</keyword>
<dbReference type="InterPro" id="IPR037041">
    <property type="entry name" value="Trigger_fac_C_sf"/>
</dbReference>
<dbReference type="Gene3D" id="3.30.70.1050">
    <property type="entry name" value="Trigger factor ribosome-binding domain"/>
    <property type="match status" value="1"/>
</dbReference>
<comment type="subcellular location">
    <subcellularLocation>
        <location evidence="9">Cytoplasm</location>
    </subcellularLocation>
    <text evidence="9">About half TF is bound to the ribosome near the polypeptide exit tunnel while the other half is free in the cytoplasm.</text>
</comment>
<proteinExistence type="inferred from homology"/>
<evidence type="ECO:0000256" key="7">
    <source>
        <dbReference type="ARBA" id="ARBA00023235"/>
    </source>
</evidence>
<organism evidence="13 14">
    <name type="scientific">Deinococcus roseus</name>
    <dbReference type="NCBI Taxonomy" id="392414"/>
    <lineage>
        <taxon>Bacteria</taxon>
        <taxon>Thermotogati</taxon>
        <taxon>Deinococcota</taxon>
        <taxon>Deinococci</taxon>
        <taxon>Deinococcales</taxon>
        <taxon>Deinococcaceae</taxon>
        <taxon>Deinococcus</taxon>
    </lineage>
</organism>
<dbReference type="Pfam" id="PF05698">
    <property type="entry name" value="Trigger_C"/>
    <property type="match status" value="1"/>
</dbReference>
<dbReference type="Proteomes" id="UP000632222">
    <property type="component" value="Unassembled WGS sequence"/>
</dbReference>
<evidence type="ECO:0000256" key="9">
    <source>
        <dbReference type="HAMAP-Rule" id="MF_00303"/>
    </source>
</evidence>
<comment type="caution">
    <text evidence="13">The sequence shown here is derived from an EMBL/GenBank/DDBJ whole genome shotgun (WGS) entry which is preliminary data.</text>
</comment>
<feature type="domain" description="Trigger factor C-terminal" evidence="12">
    <location>
        <begin position="245"/>
        <end position="405"/>
    </location>
</feature>
<dbReference type="PANTHER" id="PTHR30560">
    <property type="entry name" value="TRIGGER FACTOR CHAPERONE AND PEPTIDYL-PROLYL CIS/TRANS ISOMERASE"/>
    <property type="match status" value="1"/>
</dbReference>
<feature type="compositionally biased region" description="Low complexity" evidence="10">
    <location>
        <begin position="413"/>
        <end position="429"/>
    </location>
</feature>
<dbReference type="InterPro" id="IPR036611">
    <property type="entry name" value="Trigger_fac_ribosome-bd_sf"/>
</dbReference>
<keyword evidence="9" id="KW-0963">Cytoplasm</keyword>
<evidence type="ECO:0000256" key="1">
    <source>
        <dbReference type="ARBA" id="ARBA00000971"/>
    </source>
</evidence>
<evidence type="ECO:0000256" key="5">
    <source>
        <dbReference type="ARBA" id="ARBA00023110"/>
    </source>
</evidence>
<dbReference type="InterPro" id="IPR005215">
    <property type="entry name" value="Trig_fac"/>
</dbReference>
<dbReference type="RefSeq" id="WP_189009166.1">
    <property type="nucleotide sequence ID" value="NZ_BMOD01000046.1"/>
</dbReference>
<gene>
    <name evidence="9 13" type="primary">tig</name>
    <name evidence="13" type="ORF">GCM10008938_51120</name>
</gene>
<evidence type="ECO:0000256" key="6">
    <source>
        <dbReference type="ARBA" id="ARBA00023186"/>
    </source>
</evidence>
<dbReference type="Gene3D" id="1.10.3120.10">
    <property type="entry name" value="Trigger factor, C-terminal domain"/>
    <property type="match status" value="1"/>
</dbReference>
<evidence type="ECO:0000313" key="13">
    <source>
        <dbReference type="EMBL" id="GGJ58821.1"/>
    </source>
</evidence>
<evidence type="ECO:0000256" key="4">
    <source>
        <dbReference type="ARBA" id="ARBA00016902"/>
    </source>
</evidence>
<evidence type="ECO:0000256" key="10">
    <source>
        <dbReference type="SAM" id="MobiDB-lite"/>
    </source>
</evidence>
<comment type="similarity">
    <text evidence="2 9">Belongs to the FKBP-type PPIase family. Tig subfamily.</text>
</comment>
<accession>A0ABQ2DIG6</accession>
<keyword evidence="9" id="KW-0132">Cell division</keyword>
<dbReference type="EMBL" id="BMOD01000046">
    <property type="protein sequence ID" value="GGJ58821.1"/>
    <property type="molecule type" value="Genomic_DNA"/>
</dbReference>
<dbReference type="EC" id="5.2.1.8" evidence="3 9"/>
<feature type="compositionally biased region" description="Low complexity" evidence="10">
    <location>
        <begin position="445"/>
        <end position="458"/>
    </location>
</feature>
<dbReference type="SUPFAM" id="SSF109998">
    <property type="entry name" value="Triger factor/SurA peptide-binding domain-like"/>
    <property type="match status" value="1"/>
</dbReference>
<dbReference type="PIRSF" id="PIRSF003095">
    <property type="entry name" value="Trigger_factor"/>
    <property type="match status" value="1"/>
</dbReference>
<comment type="domain">
    <text evidence="9">Consists of 3 domains; the N-terminus binds the ribosome, the middle domain has PPIase activity, while the C-terminus has intrinsic chaperone activity on its own.</text>
</comment>
<name>A0ABQ2DIG6_9DEIO</name>
<dbReference type="Pfam" id="PF05697">
    <property type="entry name" value="Trigger_N"/>
    <property type="match status" value="1"/>
</dbReference>
<dbReference type="Gene3D" id="3.10.50.40">
    <property type="match status" value="1"/>
</dbReference>
<keyword evidence="9" id="KW-0131">Cell cycle</keyword>
<feature type="region of interest" description="Disordered" evidence="10">
    <location>
        <begin position="413"/>
        <end position="458"/>
    </location>
</feature>